<sequence length="198" mass="22222">MAAKKTVSKKVARKAAKKAKGKGTKKVAPEEDLFRVWVNWEYTRCSGGEICEGEEDSSYPSRETEYKDHEVQGIYSCDAKDGRGWSRYNESIDVEFEPVTGAEVFLVVVTYSSGDTFGSSSGNVTVIGCYEEKAQADSIASDIRADDIDADRDYRRSGKKTKKERFTGYKAWTGYFEGLEGVEVHRLRLDEDSGVKRF</sequence>
<gene>
    <name evidence="2" type="ORF">LCGC14_0243950</name>
</gene>
<dbReference type="AlphaFoldDB" id="A0A0F9XB06"/>
<comment type="caution">
    <text evidence="2">The sequence shown here is derived from an EMBL/GenBank/DDBJ whole genome shotgun (WGS) entry which is preliminary data.</text>
</comment>
<evidence type="ECO:0000313" key="2">
    <source>
        <dbReference type="EMBL" id="KKN88788.1"/>
    </source>
</evidence>
<evidence type="ECO:0000256" key="1">
    <source>
        <dbReference type="SAM" id="MobiDB-lite"/>
    </source>
</evidence>
<name>A0A0F9XB06_9ZZZZ</name>
<dbReference type="EMBL" id="LAZR01000125">
    <property type="protein sequence ID" value="KKN88788.1"/>
    <property type="molecule type" value="Genomic_DNA"/>
</dbReference>
<proteinExistence type="predicted"/>
<organism evidence="2">
    <name type="scientific">marine sediment metagenome</name>
    <dbReference type="NCBI Taxonomy" id="412755"/>
    <lineage>
        <taxon>unclassified sequences</taxon>
        <taxon>metagenomes</taxon>
        <taxon>ecological metagenomes</taxon>
    </lineage>
</organism>
<accession>A0A0F9XB06</accession>
<protein>
    <submittedName>
        <fullName evidence="2">Uncharacterized protein</fullName>
    </submittedName>
</protein>
<feature type="region of interest" description="Disordered" evidence="1">
    <location>
        <begin position="1"/>
        <end position="24"/>
    </location>
</feature>
<reference evidence="2" key="1">
    <citation type="journal article" date="2015" name="Nature">
        <title>Complex archaea that bridge the gap between prokaryotes and eukaryotes.</title>
        <authorList>
            <person name="Spang A."/>
            <person name="Saw J.H."/>
            <person name="Jorgensen S.L."/>
            <person name="Zaremba-Niedzwiedzka K."/>
            <person name="Martijn J."/>
            <person name="Lind A.E."/>
            <person name="van Eijk R."/>
            <person name="Schleper C."/>
            <person name="Guy L."/>
            <person name="Ettema T.J."/>
        </authorList>
    </citation>
    <scope>NUCLEOTIDE SEQUENCE</scope>
</reference>